<evidence type="ECO:0000313" key="2">
    <source>
        <dbReference type="EMBL" id="KAA8578415.1"/>
    </source>
</evidence>
<feature type="compositionally biased region" description="Basic and acidic residues" evidence="1">
    <location>
        <begin position="105"/>
        <end position="115"/>
    </location>
</feature>
<feature type="region of interest" description="Disordered" evidence="1">
    <location>
        <begin position="1"/>
        <end position="615"/>
    </location>
</feature>
<feature type="compositionally biased region" description="Basic and acidic residues" evidence="1">
    <location>
        <begin position="35"/>
        <end position="47"/>
    </location>
</feature>
<organism evidence="2 3">
    <name type="scientific">Etheostoma spectabile</name>
    <name type="common">orangethroat darter</name>
    <dbReference type="NCBI Taxonomy" id="54343"/>
    <lineage>
        <taxon>Eukaryota</taxon>
        <taxon>Metazoa</taxon>
        <taxon>Chordata</taxon>
        <taxon>Craniata</taxon>
        <taxon>Vertebrata</taxon>
        <taxon>Euteleostomi</taxon>
        <taxon>Actinopterygii</taxon>
        <taxon>Neopterygii</taxon>
        <taxon>Teleostei</taxon>
        <taxon>Neoteleostei</taxon>
        <taxon>Acanthomorphata</taxon>
        <taxon>Eupercaria</taxon>
        <taxon>Perciformes</taxon>
        <taxon>Percoidei</taxon>
        <taxon>Percidae</taxon>
        <taxon>Etheostomatinae</taxon>
        <taxon>Etheostoma</taxon>
    </lineage>
</organism>
<feature type="compositionally biased region" description="Polar residues" evidence="1">
    <location>
        <begin position="153"/>
        <end position="162"/>
    </location>
</feature>
<feature type="compositionally biased region" description="Basic residues" evidence="1">
    <location>
        <begin position="422"/>
        <end position="434"/>
    </location>
</feature>
<feature type="compositionally biased region" description="Polar residues" evidence="1">
    <location>
        <begin position="134"/>
        <end position="146"/>
    </location>
</feature>
<feature type="compositionally biased region" description="Polar residues" evidence="1">
    <location>
        <begin position="52"/>
        <end position="67"/>
    </location>
</feature>
<name>A0A5J5CB15_9PERO</name>
<feature type="compositionally biased region" description="Basic residues" evidence="1">
    <location>
        <begin position="207"/>
        <end position="227"/>
    </location>
</feature>
<gene>
    <name evidence="2" type="ORF">FQN60_018705</name>
</gene>
<feature type="compositionally biased region" description="Basic and acidic residues" evidence="1">
    <location>
        <begin position="243"/>
        <end position="291"/>
    </location>
</feature>
<protein>
    <submittedName>
        <fullName evidence="2">Uncharacterized protein</fullName>
    </submittedName>
</protein>
<feature type="compositionally biased region" description="Basic and acidic residues" evidence="1">
    <location>
        <begin position="468"/>
        <end position="478"/>
    </location>
</feature>
<comment type="caution">
    <text evidence="2">The sequence shown here is derived from an EMBL/GenBank/DDBJ whole genome shotgun (WGS) entry which is preliminary data.</text>
</comment>
<keyword evidence="3" id="KW-1185">Reference proteome</keyword>
<sequence>MARNSYRDNYYQCHNRDEGSDSYPGWRESTPTPERNQRLRLETEGVARHSKSGINNRDSSAGQNNVGYQGKKGAFCDRSQFQANRPRFQPDRLSLKTGECQARQNSDKRAPRDRAPPYGAQVNFRKREGCITPSEGQPKSCWTSDTYADDLTWSPNSYQSQSRGGGYCSRTTRRGRSQGTRGDHSQGTRGRHSRGTRACHSQGTRGGHSKGTRGGRSQRPRCGRSQRARGSPGGNNESPVCDLTRRGHEPFTRDSVNRKRKNVDKARQEAKRSRYDKPNETRRGSAADRTGDTSIDMSRKQSRSPYKNASRMKQPDDNPSDGELLGTPGVSKLPREAKLASEEPTRDEPESRSGPVSTDEEGLARGTEVASVVHVVRDRKKQKSLCVNKLKLPKDKPEGQSGCEQSQVTSRKKVKSAGAMSKGKRKPINRKHVSVAKTSGGLKRRKDYNNAGPHKPESHTPIKRGAKRSAEDHTENRSVDMSNQQCKSRPVPDKPRSRALQLENSSSDNDCFVVDDDSNAAPRKPGSHSPIKGTVEGSAENHTENTSATGNLVSRRTWSRLNNNIDSYDDESDSPRPGRATSSDRDDRRSTERSRESQESPDGKNTTLDVPDTRS</sequence>
<feature type="compositionally biased region" description="Basic and acidic residues" evidence="1">
    <location>
        <begin position="582"/>
        <end position="602"/>
    </location>
</feature>
<accession>A0A5J5CB15</accession>
<dbReference type="Proteomes" id="UP000327493">
    <property type="component" value="Unassembled WGS sequence"/>
</dbReference>
<feature type="compositionally biased region" description="Basic and acidic residues" evidence="1">
    <location>
        <begin position="333"/>
        <end position="351"/>
    </location>
</feature>
<reference evidence="2 3" key="1">
    <citation type="submission" date="2019-08" db="EMBL/GenBank/DDBJ databases">
        <title>A chromosome-level genome assembly, high-density linkage maps, and genome scans reveal the genomic architecture of hybrid incompatibilities underlying speciation via character displacement in darters (Percidae: Etheostominae).</title>
        <authorList>
            <person name="Moran R.L."/>
            <person name="Catchen J.M."/>
            <person name="Fuller R.C."/>
        </authorList>
    </citation>
    <scope>NUCLEOTIDE SEQUENCE [LARGE SCALE GENOMIC DNA]</scope>
    <source>
        <strain evidence="2">EspeVRDwgs_2016</strain>
        <tissue evidence="2">Muscle</tissue>
    </source>
</reference>
<dbReference type="AlphaFoldDB" id="A0A5J5CB15"/>
<feature type="compositionally biased region" description="Polar residues" evidence="1">
    <location>
        <begin position="544"/>
        <end position="566"/>
    </location>
</feature>
<feature type="non-terminal residue" evidence="2">
    <location>
        <position position="615"/>
    </location>
</feature>
<evidence type="ECO:0000313" key="3">
    <source>
        <dbReference type="Proteomes" id="UP000327493"/>
    </source>
</evidence>
<proteinExistence type="predicted"/>
<dbReference type="EMBL" id="VOFY01000700">
    <property type="protein sequence ID" value="KAA8578415.1"/>
    <property type="molecule type" value="Genomic_DNA"/>
</dbReference>
<evidence type="ECO:0000256" key="1">
    <source>
        <dbReference type="SAM" id="MobiDB-lite"/>
    </source>
</evidence>